<sequence>MIVDKIMLMNKHEIRADYESKSIIVYQAYSKAIALPAVQHNRFVAPFSLNRMTWIKPSFLWMMERSNWGKKPGQDTILAIRISRQGWEEALSQAVLTSYDPHAYRISQDEWNTRLKQATVLIQWDPERNLRGKSLPVRSIQVGLSRHIIERYVNDWTLEIRDITPLVRKIRGLLQAGEEAKARDFLPRERVYPLAEALARNIGCR</sequence>
<dbReference type="EMBL" id="BIXY01000083">
    <property type="protein sequence ID" value="GCF10792.1"/>
    <property type="molecule type" value="Genomic_DNA"/>
</dbReference>
<dbReference type="RefSeq" id="WP_216368955.1">
    <property type="nucleotide sequence ID" value="NZ_BIXY01000083.1"/>
</dbReference>
<accession>A0A5A5THK4</accession>
<dbReference type="PANTHER" id="PTHR38567">
    <property type="entry name" value="DUF4291 DOMAIN-CONTAINING PROTEIN"/>
    <property type="match status" value="1"/>
</dbReference>
<gene>
    <name evidence="1" type="ORF">KDI_43560</name>
</gene>
<proteinExistence type="predicted"/>
<evidence type="ECO:0008006" key="3">
    <source>
        <dbReference type="Google" id="ProtNLM"/>
    </source>
</evidence>
<dbReference type="AlphaFoldDB" id="A0A5A5THK4"/>
<evidence type="ECO:0000313" key="2">
    <source>
        <dbReference type="Proteomes" id="UP000322530"/>
    </source>
</evidence>
<evidence type="ECO:0000313" key="1">
    <source>
        <dbReference type="EMBL" id="GCF10792.1"/>
    </source>
</evidence>
<organism evidence="1 2">
    <name type="scientific">Dictyobacter arantiisoli</name>
    <dbReference type="NCBI Taxonomy" id="2014874"/>
    <lineage>
        <taxon>Bacteria</taxon>
        <taxon>Bacillati</taxon>
        <taxon>Chloroflexota</taxon>
        <taxon>Ktedonobacteria</taxon>
        <taxon>Ktedonobacterales</taxon>
        <taxon>Dictyobacteraceae</taxon>
        <taxon>Dictyobacter</taxon>
    </lineage>
</organism>
<keyword evidence="2" id="KW-1185">Reference proteome</keyword>
<dbReference type="Proteomes" id="UP000322530">
    <property type="component" value="Unassembled WGS sequence"/>
</dbReference>
<protein>
    <recommendedName>
        <fullName evidence="3">DUF4291 domain-containing protein</fullName>
    </recommendedName>
</protein>
<dbReference type="InterPro" id="IPR025633">
    <property type="entry name" value="DUF4291"/>
</dbReference>
<dbReference type="Pfam" id="PF14124">
    <property type="entry name" value="DUF4291"/>
    <property type="match status" value="1"/>
</dbReference>
<dbReference type="PANTHER" id="PTHR38567:SF1">
    <property type="entry name" value="DUF4291 DOMAIN-CONTAINING PROTEIN"/>
    <property type="match status" value="1"/>
</dbReference>
<comment type="caution">
    <text evidence="1">The sequence shown here is derived from an EMBL/GenBank/DDBJ whole genome shotgun (WGS) entry which is preliminary data.</text>
</comment>
<name>A0A5A5THK4_9CHLR</name>
<reference evidence="1 2" key="1">
    <citation type="submission" date="2019-01" db="EMBL/GenBank/DDBJ databases">
        <title>Draft genome sequence of Dictyobacter sp. Uno17.</title>
        <authorList>
            <person name="Wang C.M."/>
            <person name="Zheng Y."/>
            <person name="Sakai Y."/>
            <person name="Abe K."/>
            <person name="Yokota A."/>
            <person name="Yabe S."/>
        </authorList>
    </citation>
    <scope>NUCLEOTIDE SEQUENCE [LARGE SCALE GENOMIC DNA]</scope>
    <source>
        <strain evidence="1 2">Uno17</strain>
    </source>
</reference>